<evidence type="ECO:0000313" key="1">
    <source>
        <dbReference type="EMBL" id="WZN43319.1"/>
    </source>
</evidence>
<protein>
    <submittedName>
        <fullName evidence="1">Uncharacterized protein</fullName>
    </submittedName>
</protein>
<proteinExistence type="predicted"/>
<dbReference type="RefSeq" id="WP_341838135.1">
    <property type="nucleotide sequence ID" value="NZ_CP149822.1"/>
</dbReference>
<sequence>MVGTKVWLIPIRHSESLRDLNPDKVTLIRILGGGHDNLPSFPEYHTFIRDILQV</sequence>
<keyword evidence="2" id="KW-1185">Reference proteome</keyword>
<name>A0ABZ2YUY1_9BACT</name>
<dbReference type="EMBL" id="CP149822">
    <property type="protein sequence ID" value="WZN43319.1"/>
    <property type="molecule type" value="Genomic_DNA"/>
</dbReference>
<reference evidence="2" key="1">
    <citation type="submission" date="2024-03" db="EMBL/GenBank/DDBJ databases">
        <title>Chitinophaga horti sp. nov., isolated from garden soil.</title>
        <authorList>
            <person name="Lee D.S."/>
            <person name="Han D.M."/>
            <person name="Baek J.H."/>
            <person name="Choi D.G."/>
            <person name="Jeon J.H."/>
            <person name="Jeon C.O."/>
        </authorList>
    </citation>
    <scope>NUCLEOTIDE SEQUENCE [LARGE SCALE GENOMIC DNA]</scope>
    <source>
        <strain evidence="2">GPA1</strain>
    </source>
</reference>
<organism evidence="1 2">
    <name type="scientific">Chitinophaga pollutisoli</name>
    <dbReference type="NCBI Taxonomy" id="3133966"/>
    <lineage>
        <taxon>Bacteria</taxon>
        <taxon>Pseudomonadati</taxon>
        <taxon>Bacteroidota</taxon>
        <taxon>Chitinophagia</taxon>
        <taxon>Chitinophagales</taxon>
        <taxon>Chitinophagaceae</taxon>
        <taxon>Chitinophaga</taxon>
    </lineage>
</organism>
<dbReference type="Proteomes" id="UP001485459">
    <property type="component" value="Chromosome"/>
</dbReference>
<evidence type="ECO:0000313" key="2">
    <source>
        <dbReference type="Proteomes" id="UP001485459"/>
    </source>
</evidence>
<accession>A0ABZ2YUY1</accession>
<gene>
    <name evidence="1" type="ORF">WJU16_09780</name>
</gene>